<protein>
    <submittedName>
        <fullName evidence="2">Uncharacterized protein</fullName>
    </submittedName>
</protein>
<dbReference type="OrthoDB" id="10481632at2759"/>
<accession>A0A8S3THN7</accession>
<feature type="transmembrane region" description="Helical" evidence="1">
    <location>
        <begin position="192"/>
        <end position="217"/>
    </location>
</feature>
<dbReference type="AlphaFoldDB" id="A0A8S3THN7"/>
<sequence>MNYNTHKHITNIPTEGKDTVETFKTPLESVKALETTKNEKNTKMSAQDKKIPFLEVYCLCSSRADAIYYRCRSLLISYEYNYLHYDQCFLPREESPPCSARLPDTSANNKPDVLDGLSACFDPDCHRKENKSECLSEGECSWCEFTDKKEQIETPCCRLKEECTFGKTKFTSRLTCAKPPPTLTSGTTDINIAVIVGSTVGCVCVIILIISAVLYFYRHHYPVPDDPYIDAVADMNEISNNIQSERE</sequence>
<name>A0A8S3THN7_MYTED</name>
<keyword evidence="3" id="KW-1185">Reference proteome</keyword>
<evidence type="ECO:0000313" key="2">
    <source>
        <dbReference type="EMBL" id="CAG2233074.1"/>
    </source>
</evidence>
<keyword evidence="1" id="KW-0812">Transmembrane</keyword>
<comment type="caution">
    <text evidence="2">The sequence shown here is derived from an EMBL/GenBank/DDBJ whole genome shotgun (WGS) entry which is preliminary data.</text>
</comment>
<organism evidence="2 3">
    <name type="scientific">Mytilus edulis</name>
    <name type="common">Blue mussel</name>
    <dbReference type="NCBI Taxonomy" id="6550"/>
    <lineage>
        <taxon>Eukaryota</taxon>
        <taxon>Metazoa</taxon>
        <taxon>Spiralia</taxon>
        <taxon>Lophotrochozoa</taxon>
        <taxon>Mollusca</taxon>
        <taxon>Bivalvia</taxon>
        <taxon>Autobranchia</taxon>
        <taxon>Pteriomorphia</taxon>
        <taxon>Mytilida</taxon>
        <taxon>Mytiloidea</taxon>
        <taxon>Mytilidae</taxon>
        <taxon>Mytilinae</taxon>
        <taxon>Mytilus</taxon>
    </lineage>
</organism>
<evidence type="ECO:0000256" key="1">
    <source>
        <dbReference type="SAM" id="Phobius"/>
    </source>
</evidence>
<evidence type="ECO:0000313" key="3">
    <source>
        <dbReference type="Proteomes" id="UP000683360"/>
    </source>
</evidence>
<keyword evidence="1" id="KW-1133">Transmembrane helix</keyword>
<dbReference type="EMBL" id="CAJPWZ010002199">
    <property type="protein sequence ID" value="CAG2233074.1"/>
    <property type="molecule type" value="Genomic_DNA"/>
</dbReference>
<proteinExistence type="predicted"/>
<dbReference type="Proteomes" id="UP000683360">
    <property type="component" value="Unassembled WGS sequence"/>
</dbReference>
<keyword evidence="1" id="KW-0472">Membrane</keyword>
<gene>
    <name evidence="2" type="ORF">MEDL_45760</name>
</gene>
<reference evidence="2" key="1">
    <citation type="submission" date="2021-03" db="EMBL/GenBank/DDBJ databases">
        <authorList>
            <person name="Bekaert M."/>
        </authorList>
    </citation>
    <scope>NUCLEOTIDE SEQUENCE</scope>
</reference>